<dbReference type="AlphaFoldDB" id="N1WGN9"/>
<protein>
    <submittedName>
        <fullName evidence="1">Uncharacterized protein</fullName>
    </submittedName>
</protein>
<evidence type="ECO:0000313" key="1">
    <source>
        <dbReference type="EMBL" id="EMY76467.1"/>
    </source>
</evidence>
<organism evidence="1 2">
    <name type="scientific">Leptospira weilii serovar Ranarum str. ICFT</name>
    <dbReference type="NCBI Taxonomy" id="1218598"/>
    <lineage>
        <taxon>Bacteria</taxon>
        <taxon>Pseudomonadati</taxon>
        <taxon>Spirochaetota</taxon>
        <taxon>Spirochaetia</taxon>
        <taxon>Leptospirales</taxon>
        <taxon>Leptospiraceae</taxon>
        <taxon>Leptospira</taxon>
    </lineage>
</organism>
<dbReference type="STRING" id="1218598.LEP1GSC060_0226"/>
<accession>N1WGN9</accession>
<comment type="caution">
    <text evidence="1">The sequence shown here is derived from an EMBL/GenBank/DDBJ whole genome shotgun (WGS) entry which is preliminary data.</text>
</comment>
<evidence type="ECO:0000313" key="2">
    <source>
        <dbReference type="Proteomes" id="UP000012313"/>
    </source>
</evidence>
<gene>
    <name evidence="1" type="ORF">LEP1GSC060_0226</name>
</gene>
<reference evidence="1" key="1">
    <citation type="submission" date="2013-03" db="EMBL/GenBank/DDBJ databases">
        <authorList>
            <person name="Harkins D.M."/>
            <person name="Durkin A.S."/>
            <person name="Brinkac L.M."/>
            <person name="Haft D.H."/>
            <person name="Selengut J.D."/>
            <person name="Sanka R."/>
            <person name="DePew J."/>
            <person name="Purushe J."/>
            <person name="Hartskeerl R.A."/>
            <person name="Ahmed A."/>
            <person name="van der Linden H."/>
            <person name="Goris M.G.A."/>
            <person name="Vinetz J.M."/>
            <person name="Sutton G.G."/>
            <person name="Nierman W.C."/>
            <person name="Fouts D.E."/>
        </authorList>
    </citation>
    <scope>NUCLEOTIDE SEQUENCE [LARGE SCALE GENOMIC DNA]</scope>
    <source>
        <strain evidence="1">ICFT</strain>
    </source>
</reference>
<keyword evidence="2" id="KW-1185">Reference proteome</keyword>
<proteinExistence type="predicted"/>
<dbReference type="EMBL" id="AOHC02000050">
    <property type="protein sequence ID" value="EMY76467.1"/>
    <property type="molecule type" value="Genomic_DNA"/>
</dbReference>
<dbReference type="Proteomes" id="UP000012313">
    <property type="component" value="Unassembled WGS sequence"/>
</dbReference>
<name>N1WGN9_9LEPT</name>
<sequence length="45" mass="5096">MSPNKFSGSIRNVGNGKQLLKSLFWSRNSIQGFFPSTSLMKFKDN</sequence>